<evidence type="ECO:0000256" key="7">
    <source>
        <dbReference type="ARBA" id="ARBA00022679"/>
    </source>
</evidence>
<keyword evidence="4" id="KW-0597">Phosphoprotein</keyword>
<keyword evidence="5 9" id="KW-0436">Ligase</keyword>
<evidence type="ECO:0000259" key="10">
    <source>
        <dbReference type="Pfam" id="PF04095"/>
    </source>
</evidence>
<dbReference type="Gene3D" id="3.20.140.10">
    <property type="entry name" value="nicotinate phosphoribosyltransferase"/>
    <property type="match status" value="1"/>
</dbReference>
<comment type="PTM">
    <text evidence="9">Transiently phosphorylated on a His residue during the reaction cycle. Phosphorylation strongly increases the affinity for substrates and increases the rate of nicotinate D-ribonucleotide production. Dephosphorylation regenerates the low-affinity form of the enzyme, leading to product release.</text>
</comment>
<comment type="pathway">
    <text evidence="1 9">Cofactor biosynthesis; NAD(+) biosynthesis; nicotinate D-ribonucleotide from nicotinate: step 1/1.</text>
</comment>
<dbReference type="GO" id="GO:0034355">
    <property type="term" value="P:NAD+ biosynthetic process via the salvage pathway"/>
    <property type="evidence" value="ECO:0007669"/>
    <property type="project" value="TreeGrafter"/>
</dbReference>
<dbReference type="SUPFAM" id="SSF54675">
    <property type="entry name" value="Nicotinate/Quinolinate PRTase N-terminal domain-like"/>
    <property type="match status" value="1"/>
</dbReference>
<dbReference type="Gene3D" id="3.20.20.70">
    <property type="entry name" value="Aldolase class I"/>
    <property type="match status" value="1"/>
</dbReference>
<dbReference type="InterPro" id="IPR006405">
    <property type="entry name" value="Nic_PRibTrfase_pncB"/>
</dbReference>
<dbReference type="Pfam" id="PF04095">
    <property type="entry name" value="NAPRTase"/>
    <property type="match status" value="1"/>
</dbReference>
<evidence type="ECO:0000259" key="11">
    <source>
        <dbReference type="Pfam" id="PF17767"/>
    </source>
</evidence>
<evidence type="ECO:0000259" key="12">
    <source>
        <dbReference type="Pfam" id="PF17956"/>
    </source>
</evidence>
<keyword evidence="14" id="KW-1185">Reference proteome</keyword>
<dbReference type="InterPro" id="IPR013785">
    <property type="entry name" value="Aldolase_TIM"/>
</dbReference>
<dbReference type="EC" id="6.3.4.21" evidence="3 9"/>
<evidence type="ECO:0000313" key="14">
    <source>
        <dbReference type="Proteomes" id="UP000306324"/>
    </source>
</evidence>
<dbReference type="InterPro" id="IPR041525">
    <property type="entry name" value="N/Namide_PRibTrfase"/>
</dbReference>
<dbReference type="CDD" id="cd01570">
    <property type="entry name" value="NAPRTase_A"/>
    <property type="match status" value="1"/>
</dbReference>
<dbReference type="NCBIfam" id="TIGR01513">
    <property type="entry name" value="NAPRTase_put"/>
    <property type="match status" value="1"/>
</dbReference>
<reference evidence="13 14" key="1">
    <citation type="submission" date="2019-04" db="EMBL/GenBank/DDBJ databases">
        <title>A novel phosphate-accumulating bacterium identified in bioreactor for phosphate removal from wastewater.</title>
        <authorList>
            <person name="Kotlyarov R.Y."/>
            <person name="Beletsky A.V."/>
            <person name="Kallistova A.Y."/>
            <person name="Dorofeev A.G."/>
            <person name="Nikolaev Y.Y."/>
            <person name="Pimenov N.V."/>
            <person name="Ravin N.V."/>
            <person name="Mardanov A.V."/>
        </authorList>
    </citation>
    <scope>NUCLEOTIDE SEQUENCE [LARGE SCALE GENOMIC DNA]</scope>
    <source>
        <strain evidence="13 14">Bin19</strain>
    </source>
</reference>
<name>A0A5S4EPK6_9PROT</name>
<comment type="catalytic activity">
    <reaction evidence="8 9">
        <text>5-phospho-alpha-D-ribose 1-diphosphate + nicotinate + ATP + H2O = nicotinate beta-D-ribonucleotide + ADP + phosphate + diphosphate</text>
        <dbReference type="Rhea" id="RHEA:36163"/>
        <dbReference type="ChEBI" id="CHEBI:15377"/>
        <dbReference type="ChEBI" id="CHEBI:30616"/>
        <dbReference type="ChEBI" id="CHEBI:32544"/>
        <dbReference type="ChEBI" id="CHEBI:33019"/>
        <dbReference type="ChEBI" id="CHEBI:43474"/>
        <dbReference type="ChEBI" id="CHEBI:57502"/>
        <dbReference type="ChEBI" id="CHEBI:58017"/>
        <dbReference type="ChEBI" id="CHEBI:456216"/>
        <dbReference type="EC" id="6.3.4.21"/>
    </reaction>
</comment>
<dbReference type="GO" id="GO:0004516">
    <property type="term" value="F:nicotinate phosphoribosyltransferase activity"/>
    <property type="evidence" value="ECO:0007669"/>
    <property type="project" value="UniProtKB-UniRule"/>
</dbReference>
<feature type="domain" description="Nicotinate phosphoribosyltransferase C-terminal" evidence="12">
    <location>
        <begin position="413"/>
        <end position="471"/>
    </location>
</feature>
<dbReference type="PANTHER" id="PTHR11098:SF1">
    <property type="entry name" value="NICOTINATE PHOSPHORIBOSYLTRANSFERASE"/>
    <property type="match status" value="1"/>
</dbReference>
<evidence type="ECO:0000256" key="1">
    <source>
        <dbReference type="ARBA" id="ARBA00004952"/>
    </source>
</evidence>
<evidence type="ECO:0000256" key="5">
    <source>
        <dbReference type="ARBA" id="ARBA00022598"/>
    </source>
</evidence>
<dbReference type="PANTHER" id="PTHR11098">
    <property type="entry name" value="NICOTINATE PHOSPHORIBOSYLTRANSFERASE"/>
    <property type="match status" value="1"/>
</dbReference>
<dbReference type="GO" id="GO:0016757">
    <property type="term" value="F:glycosyltransferase activity"/>
    <property type="evidence" value="ECO:0007669"/>
    <property type="project" value="UniProtKB-KW"/>
</dbReference>
<gene>
    <name evidence="13" type="ORF">ACCUM_3219</name>
</gene>
<dbReference type="InterPro" id="IPR036068">
    <property type="entry name" value="Nicotinate_pribotase-like_C"/>
</dbReference>
<evidence type="ECO:0000256" key="3">
    <source>
        <dbReference type="ARBA" id="ARBA00013236"/>
    </source>
</evidence>
<dbReference type="Pfam" id="PF17956">
    <property type="entry name" value="NAPRTase_C"/>
    <property type="match status" value="1"/>
</dbReference>
<feature type="domain" description="Nicotinate/nicotinamide phosphoribosyltransferase" evidence="10">
    <location>
        <begin position="189"/>
        <end position="366"/>
    </location>
</feature>
<dbReference type="InterPro" id="IPR007229">
    <property type="entry name" value="Nic_PRibTrfase-Fam"/>
</dbReference>
<accession>A0A5S4EPK6</accession>
<dbReference type="AlphaFoldDB" id="A0A5S4EPK6"/>
<evidence type="ECO:0000256" key="9">
    <source>
        <dbReference type="RuleBase" id="RU365100"/>
    </source>
</evidence>
<keyword evidence="7 9" id="KW-0808">Transferase</keyword>
<proteinExistence type="inferred from homology"/>
<comment type="similarity">
    <text evidence="2 9">Belongs to the NAPRTase family.</text>
</comment>
<dbReference type="EMBL" id="SWAD01000026">
    <property type="protein sequence ID" value="TMQ77379.1"/>
    <property type="molecule type" value="Genomic_DNA"/>
</dbReference>
<evidence type="ECO:0000256" key="6">
    <source>
        <dbReference type="ARBA" id="ARBA00022642"/>
    </source>
</evidence>
<dbReference type="Proteomes" id="UP000306324">
    <property type="component" value="Unassembled WGS sequence"/>
</dbReference>
<dbReference type="NCBIfam" id="NF009131">
    <property type="entry name" value="PRK12484.1"/>
    <property type="match status" value="1"/>
</dbReference>
<dbReference type="UniPathway" id="UPA00253">
    <property type="reaction ID" value="UER00457"/>
</dbReference>
<dbReference type="PIRSF" id="PIRSF000484">
    <property type="entry name" value="NAPRT"/>
    <property type="match status" value="1"/>
</dbReference>
<organism evidence="13 14">
    <name type="scientific">Candidatus Accumulibacter phosphatis</name>
    <dbReference type="NCBI Taxonomy" id="327160"/>
    <lineage>
        <taxon>Bacteria</taxon>
        <taxon>Pseudomonadati</taxon>
        <taxon>Pseudomonadota</taxon>
        <taxon>Betaproteobacteria</taxon>
        <taxon>Candidatus Accumulibacter</taxon>
    </lineage>
</organism>
<comment type="caution">
    <text evidence="13">The sequence shown here is derived from an EMBL/GenBank/DDBJ whole genome shotgun (WGS) entry which is preliminary data.</text>
</comment>
<evidence type="ECO:0000256" key="2">
    <source>
        <dbReference type="ARBA" id="ARBA00010897"/>
    </source>
</evidence>
<evidence type="ECO:0000313" key="13">
    <source>
        <dbReference type="EMBL" id="TMQ77379.1"/>
    </source>
</evidence>
<dbReference type="SUPFAM" id="SSF51690">
    <property type="entry name" value="Nicotinate/Quinolinate PRTase C-terminal domain-like"/>
    <property type="match status" value="1"/>
</dbReference>
<evidence type="ECO:0000256" key="4">
    <source>
        <dbReference type="ARBA" id="ARBA00022553"/>
    </source>
</evidence>
<protein>
    <recommendedName>
        <fullName evidence="3 9">Nicotinate phosphoribosyltransferase</fullName>
        <ecNumber evidence="3 9">6.3.4.21</ecNumber>
    </recommendedName>
</protein>
<dbReference type="InterPro" id="IPR040727">
    <property type="entry name" value="NAPRTase_N"/>
</dbReference>
<dbReference type="GO" id="GO:0005829">
    <property type="term" value="C:cytosol"/>
    <property type="evidence" value="ECO:0007669"/>
    <property type="project" value="TreeGrafter"/>
</dbReference>
<feature type="domain" description="Nicotinate phosphoribosyltransferase N-terminal" evidence="11">
    <location>
        <begin position="45"/>
        <end position="167"/>
    </location>
</feature>
<dbReference type="NCBIfam" id="NF006696">
    <property type="entry name" value="PRK09243.1-3"/>
    <property type="match status" value="1"/>
</dbReference>
<dbReference type="InterPro" id="IPR041619">
    <property type="entry name" value="NAPRTase_C"/>
</dbReference>
<evidence type="ECO:0000256" key="8">
    <source>
        <dbReference type="ARBA" id="ARBA00048668"/>
    </source>
</evidence>
<keyword evidence="13" id="KW-0328">Glycosyltransferase</keyword>
<dbReference type="Pfam" id="PF17767">
    <property type="entry name" value="NAPRTase_N"/>
    <property type="match status" value="1"/>
</dbReference>
<sequence length="483" mass="53049">MDHDRLPGRDDWFPDTLACAIDDHPARTRHGKAGQGAAMNRESVLLTDLYQLTMLQAYYERGMNEVAVFEFFVRKLPEKRNFLIAAGLEQVLEYLEQACFAADELQWLQHCGRFRGDFVDSLADWCFTGDVDALPEGTLVFPDEPLLRIIAPMREAQLVETRIINLLQFQSMVAAKAARCVLAAAGRTLVDFGLRRAHGAEAGLLSARASYLAGFTGTATVLAGMRWGIPLFGTMAHSYIQANASETQAFENFARSQPGGTTLLIDTYDTEEAARKLVALMPKLAVPSIQAVRLDSGDLGEHARRVRAILDAGGLSDVRIFASGNLDEYRIRDLLQSGAPIDGFAVGTRMNTSADQPYLDCAYKLQEYASSPRRKRSEGKATWPGRKQVRRAYGADGRMIGDLLTVASDSHEQDDLLIPAMRHGRRVKQSPALADIRARVCDGLARLPAPLRSLDPAQAYPVTVSQALHSLALAADRSASRQS</sequence>
<comment type="function">
    <text evidence="9">Catalyzes the first step in the biosynthesis of NAD from nicotinic acid, the ATP-dependent synthesis of beta-nicotinate D-ribonucleotide from nicotinate and 5-phospho-D-ribose 1-phosphate.</text>
</comment>
<keyword evidence="6 9" id="KW-0662">Pyridine nucleotide biosynthesis</keyword>